<dbReference type="VEuPathDB" id="VectorBase:ADAR2_009425"/>
<feature type="region of interest" description="Disordered" evidence="10">
    <location>
        <begin position="1306"/>
        <end position="1360"/>
    </location>
</feature>
<dbReference type="Pfam" id="PF00784">
    <property type="entry name" value="MyTH4"/>
    <property type="match status" value="2"/>
</dbReference>
<dbReference type="GO" id="GO:0003779">
    <property type="term" value="F:actin binding"/>
    <property type="evidence" value="ECO:0007669"/>
    <property type="project" value="UniProtKB-KW"/>
</dbReference>
<evidence type="ECO:0000256" key="1">
    <source>
        <dbReference type="ARBA" id="ARBA00004496"/>
    </source>
</evidence>
<evidence type="ECO:0000256" key="8">
    <source>
        <dbReference type="ARBA" id="ARBA00023175"/>
    </source>
</evidence>
<protein>
    <recommendedName>
        <fullName evidence="18">Myosin class i heavy chain</fullName>
    </recommendedName>
</protein>
<comment type="similarity">
    <text evidence="2 9">Belongs to the TRAFAC class myosin-kinesin ATPase superfamily. Myosin family.</text>
</comment>
<dbReference type="GO" id="GO:0009887">
    <property type="term" value="P:animal organ morphogenesis"/>
    <property type="evidence" value="ECO:0007669"/>
    <property type="project" value="UniProtKB-ARBA"/>
</dbReference>
<evidence type="ECO:0000256" key="2">
    <source>
        <dbReference type="ARBA" id="ARBA00008314"/>
    </source>
</evidence>
<dbReference type="PROSITE" id="PS51456">
    <property type="entry name" value="MYOSIN_MOTOR"/>
    <property type="match status" value="1"/>
</dbReference>
<dbReference type="Proteomes" id="UP000000673">
    <property type="component" value="Unassembled WGS sequence"/>
</dbReference>
<dbReference type="Gene3D" id="1.20.120.720">
    <property type="entry name" value="Myosin VI head, motor domain, U50 subdomain"/>
    <property type="match status" value="1"/>
</dbReference>
<feature type="domain" description="FERM" evidence="11">
    <location>
        <begin position="1785"/>
        <end position="2133"/>
    </location>
</feature>
<dbReference type="EnsemblMetazoa" id="ADAC006179-RA">
    <property type="protein sequence ID" value="ADAC006179-PA"/>
    <property type="gene ID" value="ADAC006179"/>
</dbReference>
<dbReference type="eggNOG" id="KOG0248">
    <property type="taxonomic scope" value="Eukaryota"/>
</dbReference>
<dbReference type="PROSITE" id="PS50057">
    <property type="entry name" value="FERM_3"/>
    <property type="match status" value="2"/>
</dbReference>
<proteinExistence type="inferred from homology"/>
<feature type="domain" description="MyTH4" evidence="13">
    <location>
        <begin position="2222"/>
        <end position="2382"/>
    </location>
</feature>
<dbReference type="HOGENOM" id="CLU_000192_14_2_1"/>
<dbReference type="GO" id="GO:0007165">
    <property type="term" value="P:signal transduction"/>
    <property type="evidence" value="ECO:0007669"/>
    <property type="project" value="InterPro"/>
</dbReference>
<dbReference type="InterPro" id="IPR000048">
    <property type="entry name" value="IQ_motif_EF-hand-BS"/>
</dbReference>
<dbReference type="Pfam" id="PF00612">
    <property type="entry name" value="IQ"/>
    <property type="match status" value="1"/>
</dbReference>
<dbReference type="PRINTS" id="PR00193">
    <property type="entry name" value="MYOSINHEAVY"/>
</dbReference>
<dbReference type="InterPro" id="IPR029071">
    <property type="entry name" value="Ubiquitin-like_domsf"/>
</dbReference>
<evidence type="ECO:0000313" key="15">
    <source>
        <dbReference type="EMBL" id="ETN62137.1"/>
    </source>
</evidence>
<dbReference type="Pfam" id="PF00373">
    <property type="entry name" value="FERM_M"/>
    <property type="match status" value="2"/>
</dbReference>
<dbReference type="SUPFAM" id="SSF54236">
    <property type="entry name" value="Ubiquitin-like"/>
    <property type="match status" value="2"/>
</dbReference>
<dbReference type="InterPro" id="IPR000299">
    <property type="entry name" value="FERM_domain"/>
</dbReference>
<dbReference type="InterPro" id="IPR000857">
    <property type="entry name" value="MyTH4_dom"/>
</dbReference>
<dbReference type="InterPro" id="IPR036961">
    <property type="entry name" value="Kinesin_motor_dom_sf"/>
</dbReference>
<dbReference type="VEuPathDB" id="VectorBase:ADAC006179"/>
<dbReference type="CDD" id="cd17208">
    <property type="entry name" value="FERM_F1_DdMyo7_like"/>
    <property type="match status" value="2"/>
</dbReference>
<dbReference type="STRING" id="43151.W5JCQ8"/>
<evidence type="ECO:0000256" key="9">
    <source>
        <dbReference type="PROSITE-ProRule" id="PRU00782"/>
    </source>
</evidence>
<evidence type="ECO:0008006" key="18">
    <source>
        <dbReference type="Google" id="ProtNLM"/>
    </source>
</evidence>
<feature type="region of interest" description="Disordered" evidence="10">
    <location>
        <begin position="2697"/>
        <end position="2750"/>
    </location>
</feature>
<keyword evidence="6 9" id="KW-0067">ATP-binding</keyword>
<dbReference type="PROSITE" id="PS50096">
    <property type="entry name" value="IQ"/>
    <property type="match status" value="2"/>
</dbReference>
<sequence length="2836" mass="320757">MAIPVFLEAATVQPKAKNQSKVDSHRAMAATIAEFSYLGSIIFAAGQGPAAENRSRQTESIEPSRYAPGSERLRHDLTTNSDGGGDLGTGAAPLITCANTYYPNLGSNQGSSPRLQRAAVMVASLRTSSTTVIYETPRCKASAASLDDESECQAQLHVSARFNVVSTVHRWSTVVAAAIGPEVEEKEEVVVIERPDRPATTATTAAELPVRAIISLQQTLTVADRRIGSTPDKGVPDMTCISDIDENGINRNLKVRYERDQIYGPVGHSTITITIDRATGYLGCCESSRHRVHESTTDLELDRYAEHLRPGEYHAASVVVGAPAAGDSDDPVQARRKARNESMAGPVTPSTVRHRRRKEEATASAARPVNPYSQHVAIASVIPSDRTAEYVAKYHGQKLGLLEPHVFAMAEAAYRNIRDNNTNQSCVISGESGAGKTETTKFILQYLCSVTCDVSTWVQQQILEANTILEAFGNAKTIRNDNSSRFGKFMQVCFDSKWCIKGCIIQDYLLEQSRITFQSPGERNYHVLYQLVAEGNTNKELATALHLRDASFYRYLNSSGTDAGDQSAAEIALESKRFEALRLAFNVLQISQPLIDGIFRVLSAIMWLGNLNFADVDGERCELAPGDDEIVKIVAHLLGLQEADLVQVLLKRQINVRGNITEIPLKLQEAGENRHAMAKALYSRTFAWLISHINTCINPGQDASRFLGVLDIFGFENFNTNSFEQLCINYTNEKLHKFFNHYVFALEQDIYRQEEIRFSHIQFTDNTQCLELIEKPPRCILKLLTEQCHMPKGSDTAYLTNLHGEFETHSSYVKGQDRRHWESEFGIRHYAGCVSYTVKGFVDKNRDVQQDVLFDHMSRSANTFVQEIASFQDLLSIQHVQSASSSATSTVSRGTSKGKLTVSDTFRQQLQALVDVLQSTNPWYVRCIKPNSEKLPNDYDDQLVLDQLRYLGMLDIIRIRREGFPVHLTFDDFVQKYQCLTKRFANMPSQEQALAVIRELNVPPTEWQMGRTKVFLRSVVHEPLEDSRKQVINSKALIIQRNWKRFSQQRQYHRYRTAALKIQHAYKGWKLRIEFLKKRRAAIVIQSHLRGVFAREVATALREMRRVDEEMRKRERLEAERREREMAQAEADRKALEESERVAKEEILALSQMAEQINSKLHSQQHANNNNSRQHQRQQHQQQQQQQQLQNGADGDDGKNGPSGGANMAKGGSLQSNDSVDLDNLFAFLSEVQPNASSNAIIDEIGEKMNTLVEDLDVELESVIQQEIEGLTSERNNNVAAPGTTNGAKVLNGLIAGHNAGPNVCNNNNNNNNNNGYPNKPTTPKPIGGIPSLPEPTMPPPPPPVENNNHPRGAPSQHHPATLHHIRRSNEEPIYEAVIHLKELPPPPLEAADKVPPIPQHQSQQQQQLPQPPLPQHSAMMMMMQMQNQSATLPPPPQPPVHAHQTATPPPPPPHAHQAPPAPPSHGPMDVPPQPPPHAHAVPGHAHVHLENGTAGYKLRPKSPAVLRSASPIIAQRAGSGGPMSPSSPKQSRPSSRASSTGGGHPYAAEREQRRKYRVEKKLQEMQQLDITEREKELLRDDVYYDILEFAESYYNTHERSPEGTIMATLTRKGRKSVDMVPKYEMITYYRGTTIPSSHIHMYDPENVTIACNVFRDLCKYIRGELNSERELQVIQFIIGQGIEREELRDEIFVQCMRQATNNPSVDWTDRVWLLLCLTIVAFQPSKLLFRYFVSFLKKNLESLEGKLRQYVQWCLDNCKNTKVRCRQYPPSSVEVAAMRRLGTIVCRFFFLDGRTKAIDVHPTDTASDAVAKLAEKLGLCNIEGWAIYQSRPDGEEHVKSHDYLYDIIAAWEAGRDRDSRLTNIVKKVNRRAYRIVLYLKLPEELLSTRLPNSTLRKNATTLGSGENRFVFKKRLFKSTRELSQDPVEVNMLYAQAVYSVVKCDDFPVSEKVALQLAGLQAQVALGDPSNQPKPEYYSDVPSYLPERISKTREEQFWVPILAQAHRQYGSGRTELTAKVLYLSCVMQYPLYGTTMFAVSYRGYWSYGNSLILGVNCEGIILIKPDDKFVLYEFRYAEVESIMLDPSDSFITLSLNRHGTTAEQQRCFVFETAQKNEIGSLIVSYYPALSNWITENEVPPKKSKGITNEDRVRLHHNLVVCRRHLVDAELLRKPQDPSGGFLRNTLRRLSKHRLEKLRAEHGSSMHDHGETYKGFPHAYWAFSRQALPQSLSKLPDQEEQAMLQVFNSILTYAGLGQNGETVQRAEDEHITLIQSIMDRCMRKESLLNELYLQLMKQTTDHPDPNSRVNLRHWALLSLACSVILPPQKVVRKYLLGHLKRCASDFITEEGKYARFAEKCFFKTQGTRRRQWPPSREEIICTINRRPIYARFHFMDGQYHSVEFHPSSTSREVMEIVKKKIGLQENALGYAIYEVLGASERSLLPDEKVADVMSKWEKYRTAAAQAVQQNQSSNLPPACRRQHHLFLFKKHLFCDQYMNLEDPVEKELLYHQVLHGLRTERFPITEMEAIMLTALQGQLELGDSSDVVQDYRPIAAHCLPPRFVPNIPRDSVAMHHQSLRGTTAAEAKKSFLNLIQSWPLHKATIFDVMQSFTSNWPRMLWLAVDQKGLHLLEHRSRNTLCTYDYQSILSFSPNMNCLMIITGSDKKQSKVILTTAQAFQIANLIREYMEVLRRQQTHVDDTQKENQSAGANQTTAVRPEHPPQVPPHNQPLPPPHQHLPLAQQQQQHSSQRPIIRLDNAHHRCFCDNRALRSCHPSLARTRPISTNPGGDTVLKVCLDGQTQQPHNGEIKTHCNRNQNPACALERTREHFIPDVSE</sequence>
<feature type="region of interest" description="Disordered" evidence="10">
    <location>
        <begin position="1516"/>
        <end position="1554"/>
    </location>
</feature>
<keyword evidence="4" id="KW-0963">Cytoplasm</keyword>
<dbReference type="Gene3D" id="1.10.10.820">
    <property type="match status" value="1"/>
</dbReference>
<dbReference type="PANTHER" id="PTHR46049">
    <property type="entry name" value="AGAP003327-PA"/>
    <property type="match status" value="1"/>
</dbReference>
<dbReference type="SMART" id="SM00314">
    <property type="entry name" value="RA"/>
    <property type="match status" value="2"/>
</dbReference>
<feature type="domain" description="MyTH4" evidence="13">
    <location>
        <begin position="1630"/>
        <end position="1780"/>
    </location>
</feature>
<accession>W5JCQ8</accession>
<evidence type="ECO:0000256" key="7">
    <source>
        <dbReference type="ARBA" id="ARBA00023123"/>
    </source>
</evidence>
<comment type="subcellular location">
    <subcellularLocation>
        <location evidence="1">Cytoplasm</location>
    </subcellularLocation>
</comment>
<evidence type="ECO:0000256" key="6">
    <source>
        <dbReference type="ARBA" id="ARBA00022840"/>
    </source>
</evidence>
<dbReference type="GO" id="GO:0003774">
    <property type="term" value="F:cytoskeletal motor activity"/>
    <property type="evidence" value="ECO:0007669"/>
    <property type="project" value="UniProtKB-UniRule"/>
</dbReference>
<dbReference type="InterPro" id="IPR000159">
    <property type="entry name" value="RA_dom"/>
</dbReference>
<dbReference type="InterPro" id="IPR051724">
    <property type="entry name" value="Actin_motor_Myosin"/>
</dbReference>
<dbReference type="GO" id="GO:0030182">
    <property type="term" value="P:neuron differentiation"/>
    <property type="evidence" value="ECO:0007669"/>
    <property type="project" value="UniProtKB-ARBA"/>
</dbReference>
<feature type="domain" description="FERM" evidence="11">
    <location>
        <begin position="2387"/>
        <end position="2695"/>
    </location>
</feature>
<evidence type="ECO:0000256" key="5">
    <source>
        <dbReference type="ARBA" id="ARBA00022741"/>
    </source>
</evidence>
<dbReference type="PROSITE" id="PS50200">
    <property type="entry name" value="RA"/>
    <property type="match status" value="1"/>
</dbReference>
<dbReference type="Pfam" id="PF21989">
    <property type="entry name" value="RA_2"/>
    <property type="match status" value="2"/>
</dbReference>
<dbReference type="GO" id="GO:0005737">
    <property type="term" value="C:cytoplasm"/>
    <property type="evidence" value="ECO:0007669"/>
    <property type="project" value="UniProtKB-SubCell"/>
</dbReference>
<dbReference type="SMART" id="SM00015">
    <property type="entry name" value="IQ"/>
    <property type="match status" value="3"/>
</dbReference>
<reference evidence="15" key="2">
    <citation type="submission" date="2010-05" db="EMBL/GenBank/DDBJ databases">
        <authorList>
            <person name="Almeida L.G."/>
            <person name="Nicolas M.F."/>
            <person name="Souza R.C."/>
            <person name="Vasconcelos A.T.R."/>
        </authorList>
    </citation>
    <scope>NUCLEOTIDE SEQUENCE</scope>
</reference>
<dbReference type="SMART" id="SM00242">
    <property type="entry name" value="MYSc"/>
    <property type="match status" value="1"/>
</dbReference>
<evidence type="ECO:0000313" key="17">
    <source>
        <dbReference type="Proteomes" id="UP000000673"/>
    </source>
</evidence>
<feature type="binding site" evidence="9">
    <location>
        <begin position="430"/>
        <end position="437"/>
    </location>
    <ligand>
        <name>ATP</name>
        <dbReference type="ChEBI" id="CHEBI:30616"/>
    </ligand>
</feature>
<dbReference type="GO" id="GO:0071944">
    <property type="term" value="C:cell periphery"/>
    <property type="evidence" value="ECO:0007669"/>
    <property type="project" value="UniProtKB-ARBA"/>
</dbReference>
<dbReference type="SUPFAM" id="SSF47031">
    <property type="entry name" value="Second domain of FERM"/>
    <property type="match status" value="2"/>
</dbReference>
<dbReference type="SUPFAM" id="SSF52540">
    <property type="entry name" value="P-loop containing nucleoside triphosphate hydrolases"/>
    <property type="match status" value="1"/>
</dbReference>
<dbReference type="InterPro" id="IPR019748">
    <property type="entry name" value="FERM_central"/>
</dbReference>
<evidence type="ECO:0000256" key="3">
    <source>
        <dbReference type="ARBA" id="ARBA00022468"/>
    </source>
</evidence>
<dbReference type="InterPro" id="IPR027417">
    <property type="entry name" value="P-loop_NTPase"/>
</dbReference>
<evidence type="ECO:0000259" key="11">
    <source>
        <dbReference type="PROSITE" id="PS50057"/>
    </source>
</evidence>
<evidence type="ECO:0000256" key="4">
    <source>
        <dbReference type="ARBA" id="ARBA00022490"/>
    </source>
</evidence>
<dbReference type="SMART" id="SM00139">
    <property type="entry name" value="MyTH4"/>
    <property type="match status" value="2"/>
</dbReference>
<gene>
    <name evidence="15" type="ORF">AND_006179</name>
</gene>
<dbReference type="GO" id="GO:0005524">
    <property type="term" value="F:ATP binding"/>
    <property type="evidence" value="ECO:0007669"/>
    <property type="project" value="UniProtKB-UniRule"/>
</dbReference>
<reference evidence="15 17" key="1">
    <citation type="journal article" date="2010" name="BMC Genomics">
        <title>Combination of measures distinguishes pre-miRNAs from other stem-loops in the genome of the newly sequenced Anopheles darlingi.</title>
        <authorList>
            <person name="Mendes N.D."/>
            <person name="Freitas A.T."/>
            <person name="Vasconcelos A.T."/>
            <person name="Sagot M.F."/>
        </authorList>
    </citation>
    <scope>NUCLEOTIDE SEQUENCE</scope>
</reference>
<dbReference type="GO" id="GO:0005096">
    <property type="term" value="F:GTPase activator activity"/>
    <property type="evidence" value="ECO:0007669"/>
    <property type="project" value="UniProtKB-KW"/>
</dbReference>
<reference evidence="16" key="4">
    <citation type="submission" date="2015-06" db="UniProtKB">
        <authorList>
            <consortium name="EnsemblMetazoa"/>
        </authorList>
    </citation>
    <scope>IDENTIFICATION</scope>
</reference>
<feature type="region of interest" description="Disordered" evidence="10">
    <location>
        <begin position="1386"/>
        <end position="1415"/>
    </location>
</feature>
<dbReference type="CDD" id="cd14883">
    <property type="entry name" value="MYSc_Myo22"/>
    <property type="match status" value="1"/>
</dbReference>
<keyword evidence="7 9" id="KW-0518">Myosin</keyword>
<dbReference type="InterPro" id="IPR014352">
    <property type="entry name" value="FERM/acyl-CoA-bd_prot_sf"/>
</dbReference>
<feature type="compositionally biased region" description="Pro residues" evidence="10">
    <location>
        <begin position="1448"/>
        <end position="1478"/>
    </location>
</feature>
<evidence type="ECO:0000259" key="13">
    <source>
        <dbReference type="PROSITE" id="PS51016"/>
    </source>
</evidence>
<feature type="compositionally biased region" description="Low complexity" evidence="10">
    <location>
        <begin position="1306"/>
        <end position="1315"/>
    </location>
</feature>
<feature type="compositionally biased region" description="Low complexity" evidence="10">
    <location>
        <begin position="1161"/>
        <end position="1191"/>
    </location>
</feature>
<feature type="compositionally biased region" description="Polar residues" evidence="10">
    <location>
        <begin position="2704"/>
        <end position="2715"/>
    </location>
</feature>
<dbReference type="Pfam" id="PF00063">
    <property type="entry name" value="Myosin_head"/>
    <property type="match status" value="1"/>
</dbReference>
<dbReference type="InterPro" id="IPR002404">
    <property type="entry name" value="IRS_PTB"/>
</dbReference>
<feature type="domain" description="Ras-associating" evidence="12">
    <location>
        <begin position="2385"/>
        <end position="2492"/>
    </location>
</feature>
<dbReference type="CDD" id="cd14473">
    <property type="entry name" value="FERM_B-lobe"/>
    <property type="match status" value="2"/>
</dbReference>
<evidence type="ECO:0000259" key="14">
    <source>
        <dbReference type="PROSITE" id="PS51456"/>
    </source>
</evidence>
<keyword evidence="3" id="KW-0343">GTPase activation</keyword>
<dbReference type="InterPro" id="IPR001609">
    <property type="entry name" value="Myosin_head_motor_dom-like"/>
</dbReference>
<feature type="compositionally biased region" description="Low complexity" evidence="10">
    <location>
        <begin position="2737"/>
        <end position="2747"/>
    </location>
</feature>
<dbReference type="eggNOG" id="KOG4229">
    <property type="taxonomic scope" value="Eukaryota"/>
</dbReference>
<dbReference type="Gene3D" id="2.30.29.30">
    <property type="entry name" value="Pleckstrin-homology domain (PH domain)/Phosphotyrosine-binding domain (PTB)"/>
    <property type="match status" value="2"/>
</dbReference>
<keyword evidence="17" id="KW-1185">Reference proteome</keyword>
<dbReference type="GO" id="GO:0016459">
    <property type="term" value="C:myosin complex"/>
    <property type="evidence" value="ECO:0007669"/>
    <property type="project" value="UniProtKB-KW"/>
</dbReference>
<reference evidence="15" key="3">
    <citation type="journal article" date="2013" name="Nucleic Acids Res.">
        <title>The genome of Anopheles darlingi, the main neotropical malaria vector.</title>
        <authorList>
            <person name="Marinotti O."/>
            <person name="Cerqueira G.C."/>
            <person name="de Almeida L.G."/>
            <person name="Ferro M.I."/>
            <person name="Loreto E.L."/>
            <person name="Zaha A."/>
            <person name="Teixeira S.M."/>
            <person name="Wespiser A.R."/>
            <person name="Almeida E Silva A."/>
            <person name="Schlindwein A.D."/>
            <person name="Pacheco A.C."/>
            <person name="Silva A.L."/>
            <person name="Graveley B.R."/>
            <person name="Walenz B.P."/>
            <person name="Lima Bde A."/>
            <person name="Ribeiro C.A."/>
            <person name="Nunes-Silva C.G."/>
            <person name="de Carvalho C.R."/>
            <person name="Soares C.M."/>
            <person name="de Menezes C.B."/>
            <person name="Matiolli C."/>
            <person name="Caffrey D."/>
            <person name="Araujo D.A."/>
            <person name="de Oliveira D.M."/>
            <person name="Golenbock D."/>
            <person name="Grisard E.C."/>
            <person name="Fantinatti-Garboggini F."/>
            <person name="de Carvalho F.M."/>
            <person name="Barcellos F.G."/>
            <person name="Prosdocimi F."/>
            <person name="May G."/>
            <person name="Azevedo Junior G.M."/>
            <person name="Guimaraes G.M."/>
            <person name="Goldman G.H."/>
            <person name="Padilha I.Q."/>
            <person name="Batista Jda S."/>
            <person name="Ferro J.A."/>
            <person name="Ribeiro J.M."/>
            <person name="Fietto J.L."/>
            <person name="Dabbas K.M."/>
            <person name="Cerdeira L."/>
            <person name="Agnez-Lima L.F."/>
            <person name="Brocchi M."/>
            <person name="de Carvalho M.O."/>
            <person name="Teixeira Mde M."/>
            <person name="Diniz Maia Mde M."/>
            <person name="Goldman M.H."/>
            <person name="Cruz Schneider M.P."/>
            <person name="Felipe M.S."/>
            <person name="Hungria M."/>
            <person name="Nicolas M.F."/>
            <person name="Pereira M."/>
            <person name="Montes M.A."/>
            <person name="Cantao M.E."/>
            <person name="Vincentz M."/>
            <person name="Rafael M.S."/>
            <person name="Silverman N."/>
            <person name="Stoco P.H."/>
            <person name="Souza R.C."/>
            <person name="Vicentini R."/>
            <person name="Gazzinelli R.T."/>
            <person name="Neves Rde O."/>
            <person name="Silva R."/>
            <person name="Astolfi-Filho S."/>
            <person name="Maciel T.E."/>
            <person name="Urmenyi T.P."/>
            <person name="Tadei W.P."/>
            <person name="Camargo E.P."/>
            <person name="de Vasconcelos A.T."/>
        </authorList>
    </citation>
    <scope>NUCLEOTIDE SEQUENCE</scope>
</reference>
<feature type="region of interest" description="Disordered" evidence="10">
    <location>
        <begin position="49"/>
        <end position="86"/>
    </location>
</feature>
<dbReference type="OMA" id="FFNTHER"/>
<dbReference type="InterPro" id="IPR019749">
    <property type="entry name" value="Band_41_domain"/>
</dbReference>
<dbReference type="EMBL" id="ADMH02001538">
    <property type="protein sequence ID" value="ETN62137.1"/>
    <property type="molecule type" value="Genomic_DNA"/>
</dbReference>
<dbReference type="Gene3D" id="1.20.5.190">
    <property type="match status" value="1"/>
</dbReference>
<feature type="domain" description="Myosin motor" evidence="14">
    <location>
        <begin position="387"/>
        <end position="1029"/>
    </location>
</feature>
<feature type="region of interest" description="Disordered" evidence="10">
    <location>
        <begin position="1159"/>
        <end position="1216"/>
    </location>
</feature>
<dbReference type="PANTHER" id="PTHR46049:SF5">
    <property type="entry name" value="PLECKSTRIN HOMOLOGY DOMAIN-CONTAINING FAMILY H MEMBER 3"/>
    <property type="match status" value="1"/>
</dbReference>
<dbReference type="SMART" id="SM00295">
    <property type="entry name" value="B41"/>
    <property type="match status" value="2"/>
</dbReference>
<evidence type="ECO:0000259" key="12">
    <source>
        <dbReference type="PROSITE" id="PS50200"/>
    </source>
</evidence>
<dbReference type="Gene3D" id="3.10.20.90">
    <property type="entry name" value="Phosphatidylinositol 3-kinase Catalytic Subunit, Chain A, domain 1"/>
    <property type="match status" value="2"/>
</dbReference>
<evidence type="ECO:0000256" key="10">
    <source>
        <dbReference type="SAM" id="MobiDB-lite"/>
    </source>
</evidence>
<organism evidence="15">
    <name type="scientific">Anopheles darlingi</name>
    <name type="common">Mosquito</name>
    <dbReference type="NCBI Taxonomy" id="43151"/>
    <lineage>
        <taxon>Eukaryota</taxon>
        <taxon>Metazoa</taxon>
        <taxon>Ecdysozoa</taxon>
        <taxon>Arthropoda</taxon>
        <taxon>Hexapoda</taxon>
        <taxon>Insecta</taxon>
        <taxon>Pterygota</taxon>
        <taxon>Neoptera</taxon>
        <taxon>Endopterygota</taxon>
        <taxon>Diptera</taxon>
        <taxon>Nematocera</taxon>
        <taxon>Culicoidea</taxon>
        <taxon>Culicidae</taxon>
        <taxon>Anophelinae</taxon>
        <taxon>Anopheles</taxon>
    </lineage>
</organism>
<feature type="region of interest" description="Disordered" evidence="10">
    <location>
        <begin position="1428"/>
        <end position="1484"/>
    </location>
</feature>
<dbReference type="InterPro" id="IPR035963">
    <property type="entry name" value="FERM_2"/>
</dbReference>
<keyword evidence="9" id="KW-0009">Actin-binding</keyword>
<keyword evidence="8 9" id="KW-0505">Motor protein</keyword>
<feature type="region of interest" description="Actin-binding" evidence="9">
    <location>
        <begin position="910"/>
        <end position="932"/>
    </location>
</feature>
<dbReference type="Gene3D" id="1.20.58.530">
    <property type="match status" value="1"/>
</dbReference>
<dbReference type="Gene3D" id="1.25.40.530">
    <property type="entry name" value="MyTH4 domain"/>
    <property type="match status" value="2"/>
</dbReference>
<name>W5JCQ8_ANODA</name>
<dbReference type="Gene3D" id="6.20.240.20">
    <property type="match status" value="1"/>
</dbReference>
<feature type="compositionally biased region" description="Low complexity" evidence="10">
    <location>
        <begin position="1523"/>
        <end position="1540"/>
    </location>
</feature>
<dbReference type="Gene3D" id="3.40.850.10">
    <property type="entry name" value="Kinesin motor domain"/>
    <property type="match status" value="1"/>
</dbReference>
<dbReference type="PROSITE" id="PS51016">
    <property type="entry name" value="MYTH4"/>
    <property type="match status" value="2"/>
</dbReference>
<feature type="compositionally biased region" description="Pro residues" evidence="10">
    <location>
        <begin position="2721"/>
        <end position="2736"/>
    </location>
</feature>
<dbReference type="Gene3D" id="1.20.80.10">
    <property type="match status" value="2"/>
</dbReference>
<dbReference type="SUPFAM" id="SSF50729">
    <property type="entry name" value="PH domain-like"/>
    <property type="match status" value="2"/>
</dbReference>
<dbReference type="Pfam" id="PF02174">
    <property type="entry name" value="IRS"/>
    <property type="match status" value="1"/>
</dbReference>
<dbReference type="InterPro" id="IPR038185">
    <property type="entry name" value="MyTH4_dom_sf"/>
</dbReference>
<dbReference type="InterPro" id="IPR011993">
    <property type="entry name" value="PH-like_dom_sf"/>
</dbReference>
<evidence type="ECO:0000313" key="16">
    <source>
        <dbReference type="EnsemblMetazoa" id="ADAC006179-PA"/>
    </source>
</evidence>
<feature type="region of interest" description="Disordered" evidence="10">
    <location>
        <begin position="322"/>
        <end position="367"/>
    </location>
</feature>
<feature type="region of interest" description="Disordered" evidence="10">
    <location>
        <begin position="1113"/>
        <end position="1138"/>
    </location>
</feature>
<feature type="compositionally biased region" description="Low complexity" evidence="10">
    <location>
        <begin position="1400"/>
        <end position="1409"/>
    </location>
</feature>
<feature type="compositionally biased region" description="Pro residues" evidence="10">
    <location>
        <begin position="1333"/>
        <end position="1345"/>
    </location>
</feature>
<keyword evidence="5 9" id="KW-0547">Nucleotide-binding</keyword>